<dbReference type="SUPFAM" id="SSF53720">
    <property type="entry name" value="ALDH-like"/>
    <property type="match status" value="1"/>
</dbReference>
<dbReference type="Gene3D" id="3.40.309.10">
    <property type="entry name" value="Aldehyde Dehydrogenase, Chain A, domain 2"/>
    <property type="match status" value="1"/>
</dbReference>
<dbReference type="PANTHER" id="PTHR43353:SF7">
    <property type="entry name" value="SUCCINATE SEMIALDEHYDE DEHYDROGENASE (EUROFUNG)"/>
    <property type="match status" value="1"/>
</dbReference>
<keyword evidence="3" id="KW-0560">Oxidoreductase</keyword>
<dbReference type="FunFam" id="3.40.309.10:FF:000004">
    <property type="entry name" value="Succinate-semialdehyde dehydrogenase I"/>
    <property type="match status" value="1"/>
</dbReference>
<organism evidence="5 6">
    <name type="scientific">Ophiocordyceps australis</name>
    <dbReference type="NCBI Taxonomy" id="1399860"/>
    <lineage>
        <taxon>Eukaryota</taxon>
        <taxon>Fungi</taxon>
        <taxon>Dikarya</taxon>
        <taxon>Ascomycota</taxon>
        <taxon>Pezizomycotina</taxon>
        <taxon>Sordariomycetes</taxon>
        <taxon>Hypocreomycetidae</taxon>
        <taxon>Hypocreales</taxon>
        <taxon>Ophiocordycipitaceae</taxon>
        <taxon>Ophiocordyceps</taxon>
    </lineage>
</organism>
<name>A0A2C5XBP4_9HYPO</name>
<dbReference type="InterPro" id="IPR016162">
    <property type="entry name" value="Ald_DH_N"/>
</dbReference>
<feature type="domain" description="Aldehyde dehydrogenase" evidence="4">
    <location>
        <begin position="69"/>
        <end position="425"/>
    </location>
</feature>
<protein>
    <recommendedName>
        <fullName evidence="4">Aldehyde dehydrogenase domain-containing protein</fullName>
    </recommendedName>
</protein>
<dbReference type="CDD" id="cd07103">
    <property type="entry name" value="ALDH_F5_SSADH_GabD"/>
    <property type="match status" value="1"/>
</dbReference>
<dbReference type="InterPro" id="IPR050740">
    <property type="entry name" value="Aldehyde_DH_Superfamily"/>
</dbReference>
<comment type="caution">
    <text evidence="5">The sequence shown here is derived from an EMBL/GenBank/DDBJ whole genome shotgun (WGS) entry which is preliminary data.</text>
</comment>
<dbReference type="GO" id="GO:0009450">
    <property type="term" value="P:gamma-aminobutyric acid catabolic process"/>
    <property type="evidence" value="ECO:0007669"/>
    <property type="project" value="TreeGrafter"/>
</dbReference>
<gene>
    <name evidence="5" type="ORF">CDD81_7404</name>
</gene>
<dbReference type="InterPro" id="IPR015590">
    <property type="entry name" value="Aldehyde_DH_dom"/>
</dbReference>
<reference evidence="5 6" key="1">
    <citation type="submission" date="2017-06" db="EMBL/GenBank/DDBJ databases">
        <title>Ant-infecting Ophiocordyceps genomes reveal a high diversity of potential behavioral manipulation genes and a possible major role for enterotoxins.</title>
        <authorList>
            <person name="De Bekker C."/>
            <person name="Evans H.C."/>
            <person name="Brachmann A."/>
            <person name="Hughes D.P."/>
        </authorList>
    </citation>
    <scope>NUCLEOTIDE SEQUENCE [LARGE SCALE GENOMIC DNA]</scope>
    <source>
        <strain evidence="5 6">Map64</strain>
    </source>
</reference>
<evidence type="ECO:0000313" key="5">
    <source>
        <dbReference type="EMBL" id="PHH66349.1"/>
    </source>
</evidence>
<dbReference type="FunFam" id="3.40.605.10:FF:000063">
    <property type="entry name" value="Succinate-semialdehyde dehydrogenase, mitochondrial"/>
    <property type="match status" value="1"/>
</dbReference>
<evidence type="ECO:0000313" key="6">
    <source>
        <dbReference type="Proteomes" id="UP000226192"/>
    </source>
</evidence>
<sequence>MADKLPFELADKELVQVDCLIHGEAVAGKSGRRSDVEAAVERAECLWAWHRLTGKPLGEARHEVDYALTTIHSSTAGRRALVIKQPLGVTAGLVPWNFPVVLVLRKAGAALAAGCTMVIKPSPETSLTGLALGRLALRAGFPPGALNVLPTSREQTPAVAAALCEHPLVRLVSLTGSTHVGKIVAQLCARNLKKTTLELGGNCPFIIFDDANLDQALNQLMALKWRHASQVCITANRVYVQRGVHDAFLEALVQRTQKLKLGHGMASDTTLGPLTTARGLDKAEMLAQDALQRGATMACGTGKRQKGHDGSDGFFFAPTIMTGVDDDMLMSRQEIFAPLLGLSLFDDEDDVVARANHTSMGLASYVFTKNVDRLWRMFDKLEAGMIGLNTGGSSAAEAPFGGIKESGLGKESGKDVAVDEFMIAKTGTLTIEHHW</sequence>
<dbReference type="PANTHER" id="PTHR43353">
    <property type="entry name" value="SUCCINATE-SEMIALDEHYDE DEHYDROGENASE, MITOCHONDRIAL"/>
    <property type="match status" value="1"/>
</dbReference>
<evidence type="ECO:0000259" key="4">
    <source>
        <dbReference type="Pfam" id="PF00171"/>
    </source>
</evidence>
<keyword evidence="6" id="KW-1185">Reference proteome</keyword>
<evidence type="ECO:0000256" key="2">
    <source>
        <dbReference type="ARBA" id="ARBA00009986"/>
    </source>
</evidence>
<comment type="similarity">
    <text evidence="2">Belongs to the aldehyde dehydrogenase family.</text>
</comment>
<dbReference type="Proteomes" id="UP000226192">
    <property type="component" value="Unassembled WGS sequence"/>
</dbReference>
<dbReference type="EMBL" id="NJET01000008">
    <property type="protein sequence ID" value="PHH66349.1"/>
    <property type="molecule type" value="Genomic_DNA"/>
</dbReference>
<dbReference type="OrthoDB" id="310895at2759"/>
<accession>A0A2C5XBP4</accession>
<dbReference type="Pfam" id="PF00171">
    <property type="entry name" value="Aldedh"/>
    <property type="match status" value="1"/>
</dbReference>
<dbReference type="InterPro" id="IPR016163">
    <property type="entry name" value="Ald_DH_C"/>
</dbReference>
<evidence type="ECO:0000256" key="3">
    <source>
        <dbReference type="ARBA" id="ARBA00023002"/>
    </source>
</evidence>
<dbReference type="GO" id="GO:0005737">
    <property type="term" value="C:cytoplasm"/>
    <property type="evidence" value="ECO:0007669"/>
    <property type="project" value="TreeGrafter"/>
</dbReference>
<dbReference type="AlphaFoldDB" id="A0A2C5XBP4"/>
<dbReference type="Gene3D" id="3.40.605.10">
    <property type="entry name" value="Aldehyde Dehydrogenase, Chain A, domain 1"/>
    <property type="match status" value="1"/>
</dbReference>
<comment type="pathway">
    <text evidence="1">Amino-acid degradation; 4-aminobutanoate degradation.</text>
</comment>
<dbReference type="STRING" id="1399860.A0A2C5XBP4"/>
<dbReference type="InterPro" id="IPR016161">
    <property type="entry name" value="Ald_DH/histidinol_DH"/>
</dbReference>
<proteinExistence type="inferred from homology"/>
<dbReference type="GO" id="GO:0004777">
    <property type="term" value="F:succinate-semialdehyde dehydrogenase (NAD+) activity"/>
    <property type="evidence" value="ECO:0007669"/>
    <property type="project" value="TreeGrafter"/>
</dbReference>
<evidence type="ECO:0000256" key="1">
    <source>
        <dbReference type="ARBA" id="ARBA00005176"/>
    </source>
</evidence>